<dbReference type="EMBL" id="KZ613945">
    <property type="protein sequence ID" value="PMD40592.1"/>
    <property type="molecule type" value="Genomic_DNA"/>
</dbReference>
<evidence type="ECO:0000313" key="2">
    <source>
        <dbReference type="EMBL" id="PMD40592.1"/>
    </source>
</evidence>
<dbReference type="AlphaFoldDB" id="A0A2J6RQ09"/>
<name>A0A2J6RQ09_HYAVF</name>
<organism evidence="2 3">
    <name type="scientific">Hyaloscypha variabilis (strain UAMH 11265 / GT02V1 / F)</name>
    <name type="common">Meliniomyces variabilis</name>
    <dbReference type="NCBI Taxonomy" id="1149755"/>
    <lineage>
        <taxon>Eukaryota</taxon>
        <taxon>Fungi</taxon>
        <taxon>Dikarya</taxon>
        <taxon>Ascomycota</taxon>
        <taxon>Pezizomycotina</taxon>
        <taxon>Leotiomycetes</taxon>
        <taxon>Helotiales</taxon>
        <taxon>Hyaloscyphaceae</taxon>
        <taxon>Hyaloscypha</taxon>
        <taxon>Hyaloscypha variabilis</taxon>
    </lineage>
</organism>
<evidence type="ECO:0008006" key="4">
    <source>
        <dbReference type="Google" id="ProtNLM"/>
    </source>
</evidence>
<evidence type="ECO:0000313" key="3">
    <source>
        <dbReference type="Proteomes" id="UP000235786"/>
    </source>
</evidence>
<gene>
    <name evidence="2" type="ORF">L207DRAFT_341839</name>
</gene>
<keyword evidence="3" id="KW-1185">Reference proteome</keyword>
<dbReference type="Proteomes" id="UP000235786">
    <property type="component" value="Unassembled WGS sequence"/>
</dbReference>
<accession>A0A2J6RQ09</accession>
<feature type="signal peptide" evidence="1">
    <location>
        <begin position="1"/>
        <end position="30"/>
    </location>
</feature>
<proteinExistence type="predicted"/>
<sequence length="96" mass="10309">MLSSTPLSQSLLALASVKLILVSLRSWMRAAPLPAPSQQAPLSLISSPVLSKSSIILSLVSTMPAVPQPYLTIKLLRSTHSKICQQSFPNCPLQQT</sequence>
<evidence type="ECO:0000256" key="1">
    <source>
        <dbReference type="SAM" id="SignalP"/>
    </source>
</evidence>
<feature type="chain" id="PRO_5014347337" description="REJ domain-containing protein" evidence="1">
    <location>
        <begin position="31"/>
        <end position="96"/>
    </location>
</feature>
<protein>
    <recommendedName>
        <fullName evidence="4">REJ domain-containing protein</fullName>
    </recommendedName>
</protein>
<keyword evidence="1" id="KW-0732">Signal</keyword>
<reference evidence="2 3" key="1">
    <citation type="submission" date="2016-04" db="EMBL/GenBank/DDBJ databases">
        <title>A degradative enzymes factory behind the ericoid mycorrhizal symbiosis.</title>
        <authorList>
            <consortium name="DOE Joint Genome Institute"/>
            <person name="Martino E."/>
            <person name="Morin E."/>
            <person name="Grelet G."/>
            <person name="Kuo A."/>
            <person name="Kohler A."/>
            <person name="Daghino S."/>
            <person name="Barry K."/>
            <person name="Choi C."/>
            <person name="Cichocki N."/>
            <person name="Clum A."/>
            <person name="Copeland A."/>
            <person name="Hainaut M."/>
            <person name="Haridas S."/>
            <person name="Labutti K."/>
            <person name="Lindquist E."/>
            <person name="Lipzen A."/>
            <person name="Khouja H.-R."/>
            <person name="Murat C."/>
            <person name="Ohm R."/>
            <person name="Olson A."/>
            <person name="Spatafora J."/>
            <person name="Veneault-Fourrey C."/>
            <person name="Henrissat B."/>
            <person name="Grigoriev I."/>
            <person name="Martin F."/>
            <person name="Perotto S."/>
        </authorList>
    </citation>
    <scope>NUCLEOTIDE SEQUENCE [LARGE SCALE GENOMIC DNA]</scope>
    <source>
        <strain evidence="2 3">F</strain>
    </source>
</reference>